<keyword evidence="3" id="KW-1185">Reference proteome</keyword>
<evidence type="ECO:0008006" key="4">
    <source>
        <dbReference type="Google" id="ProtNLM"/>
    </source>
</evidence>
<evidence type="ECO:0000256" key="1">
    <source>
        <dbReference type="SAM" id="MobiDB-lite"/>
    </source>
</evidence>
<feature type="region of interest" description="Disordered" evidence="1">
    <location>
        <begin position="95"/>
        <end position="142"/>
    </location>
</feature>
<sequence length="154" mass="17228">MGLLDHKEVAKLLHFEDRQFSPEETISKAVKEAREWQQAQHPTKTIQRRSNLSYPSVTNPNVYYLYTDGAWCKDACIGGAGWIFIDNEGTELHQARQRSDSSLPADGRGNGNPIGTQLCLGSRNRQPQTSLRRSGSHPSHQYAGAIEGDLWSSF</sequence>
<dbReference type="OrthoDB" id="1110565at2759"/>
<name>A0A6D2KI92_9BRAS</name>
<organism evidence="2 3">
    <name type="scientific">Microthlaspi erraticum</name>
    <dbReference type="NCBI Taxonomy" id="1685480"/>
    <lineage>
        <taxon>Eukaryota</taxon>
        <taxon>Viridiplantae</taxon>
        <taxon>Streptophyta</taxon>
        <taxon>Embryophyta</taxon>
        <taxon>Tracheophyta</taxon>
        <taxon>Spermatophyta</taxon>
        <taxon>Magnoliopsida</taxon>
        <taxon>eudicotyledons</taxon>
        <taxon>Gunneridae</taxon>
        <taxon>Pentapetalae</taxon>
        <taxon>rosids</taxon>
        <taxon>malvids</taxon>
        <taxon>Brassicales</taxon>
        <taxon>Brassicaceae</taxon>
        <taxon>Coluteocarpeae</taxon>
        <taxon>Microthlaspi</taxon>
    </lineage>
</organism>
<proteinExistence type="predicted"/>
<feature type="compositionally biased region" description="Polar residues" evidence="1">
    <location>
        <begin position="123"/>
        <end position="139"/>
    </location>
</feature>
<protein>
    <recommendedName>
        <fullName evidence="4">RNase H type-1 domain-containing protein</fullName>
    </recommendedName>
</protein>
<accession>A0A6D2KI92</accession>
<comment type="caution">
    <text evidence="2">The sequence shown here is derived from an EMBL/GenBank/DDBJ whole genome shotgun (WGS) entry which is preliminary data.</text>
</comment>
<evidence type="ECO:0000313" key="2">
    <source>
        <dbReference type="EMBL" id="CAA7052739.1"/>
    </source>
</evidence>
<dbReference type="AlphaFoldDB" id="A0A6D2KI92"/>
<gene>
    <name evidence="2" type="ORF">MERR_LOCUS39974</name>
</gene>
<dbReference type="Proteomes" id="UP000467841">
    <property type="component" value="Unassembled WGS sequence"/>
</dbReference>
<evidence type="ECO:0000313" key="3">
    <source>
        <dbReference type="Proteomes" id="UP000467841"/>
    </source>
</evidence>
<reference evidence="2" key="1">
    <citation type="submission" date="2020-01" db="EMBL/GenBank/DDBJ databases">
        <authorList>
            <person name="Mishra B."/>
        </authorList>
    </citation>
    <scope>NUCLEOTIDE SEQUENCE [LARGE SCALE GENOMIC DNA]</scope>
</reference>
<dbReference type="EMBL" id="CACVBM020001507">
    <property type="protein sequence ID" value="CAA7052739.1"/>
    <property type="molecule type" value="Genomic_DNA"/>
</dbReference>